<name>A0A0E9QCA4_ANGAN</name>
<accession>A0A0E9QCA4</accession>
<dbReference type="EMBL" id="GBXM01094168">
    <property type="protein sequence ID" value="JAH14409.1"/>
    <property type="molecule type" value="Transcribed_RNA"/>
</dbReference>
<proteinExistence type="predicted"/>
<reference evidence="1" key="1">
    <citation type="submission" date="2014-11" db="EMBL/GenBank/DDBJ databases">
        <authorList>
            <person name="Amaro Gonzalez C."/>
        </authorList>
    </citation>
    <scope>NUCLEOTIDE SEQUENCE</scope>
</reference>
<sequence length="25" mass="3045">MHINARINALSNINYNYRRRVSLQQ</sequence>
<organism evidence="1">
    <name type="scientific">Anguilla anguilla</name>
    <name type="common">European freshwater eel</name>
    <name type="synonym">Muraena anguilla</name>
    <dbReference type="NCBI Taxonomy" id="7936"/>
    <lineage>
        <taxon>Eukaryota</taxon>
        <taxon>Metazoa</taxon>
        <taxon>Chordata</taxon>
        <taxon>Craniata</taxon>
        <taxon>Vertebrata</taxon>
        <taxon>Euteleostomi</taxon>
        <taxon>Actinopterygii</taxon>
        <taxon>Neopterygii</taxon>
        <taxon>Teleostei</taxon>
        <taxon>Anguilliformes</taxon>
        <taxon>Anguillidae</taxon>
        <taxon>Anguilla</taxon>
    </lineage>
</organism>
<reference evidence="1" key="2">
    <citation type="journal article" date="2015" name="Fish Shellfish Immunol.">
        <title>Early steps in the European eel (Anguilla anguilla)-Vibrio vulnificus interaction in the gills: Role of the RtxA13 toxin.</title>
        <authorList>
            <person name="Callol A."/>
            <person name="Pajuelo D."/>
            <person name="Ebbesson L."/>
            <person name="Teles M."/>
            <person name="MacKenzie S."/>
            <person name="Amaro C."/>
        </authorList>
    </citation>
    <scope>NUCLEOTIDE SEQUENCE</scope>
</reference>
<dbReference type="AlphaFoldDB" id="A0A0E9QCA4"/>
<evidence type="ECO:0000313" key="1">
    <source>
        <dbReference type="EMBL" id="JAH14409.1"/>
    </source>
</evidence>
<protein>
    <submittedName>
        <fullName evidence="1">Uncharacterized protein</fullName>
    </submittedName>
</protein>